<dbReference type="Proteomes" id="UP000027138">
    <property type="component" value="Unassembled WGS sequence"/>
</dbReference>
<dbReference type="AlphaFoldDB" id="A0A067LPZ1"/>
<gene>
    <name evidence="1" type="ORF">JCGZ_02426</name>
</gene>
<evidence type="ECO:0000313" key="2">
    <source>
        <dbReference type="Proteomes" id="UP000027138"/>
    </source>
</evidence>
<keyword evidence="2" id="KW-1185">Reference proteome</keyword>
<protein>
    <submittedName>
        <fullName evidence="1">Uncharacterized protein</fullName>
    </submittedName>
</protein>
<evidence type="ECO:0000313" key="1">
    <source>
        <dbReference type="EMBL" id="KDP46990.1"/>
    </source>
</evidence>
<sequence>MMRIGCKALEELRSVFKAFEVLRSVFKAFEVLRSAFKAFGVLAMLKLVFEAFGDYWCSGRCLRLRVFEGAQLRLLVVLRSMFKAKVLMVLRSMFEALYRGDVLGLGA</sequence>
<accession>A0A067LPZ1</accession>
<organism evidence="1 2">
    <name type="scientific">Jatropha curcas</name>
    <name type="common">Barbados nut</name>
    <dbReference type="NCBI Taxonomy" id="180498"/>
    <lineage>
        <taxon>Eukaryota</taxon>
        <taxon>Viridiplantae</taxon>
        <taxon>Streptophyta</taxon>
        <taxon>Embryophyta</taxon>
        <taxon>Tracheophyta</taxon>
        <taxon>Spermatophyta</taxon>
        <taxon>Magnoliopsida</taxon>
        <taxon>eudicotyledons</taxon>
        <taxon>Gunneridae</taxon>
        <taxon>Pentapetalae</taxon>
        <taxon>rosids</taxon>
        <taxon>fabids</taxon>
        <taxon>Malpighiales</taxon>
        <taxon>Euphorbiaceae</taxon>
        <taxon>Crotonoideae</taxon>
        <taxon>Jatropheae</taxon>
        <taxon>Jatropha</taxon>
    </lineage>
</organism>
<name>A0A067LPZ1_JATCU</name>
<reference evidence="1 2" key="1">
    <citation type="journal article" date="2014" name="PLoS ONE">
        <title>Global Analysis of Gene Expression Profiles in Physic Nut (Jatropha curcas L.) Seedlings Exposed to Salt Stress.</title>
        <authorList>
            <person name="Zhang L."/>
            <person name="Zhang C."/>
            <person name="Wu P."/>
            <person name="Chen Y."/>
            <person name="Li M."/>
            <person name="Jiang H."/>
            <person name="Wu G."/>
        </authorList>
    </citation>
    <scope>NUCLEOTIDE SEQUENCE [LARGE SCALE GENOMIC DNA]</scope>
    <source>
        <strain evidence="2">cv. GZQX0401</strain>
        <tissue evidence="1">Young leaves</tissue>
    </source>
</reference>
<proteinExistence type="predicted"/>
<dbReference type="EMBL" id="KK914201">
    <property type="protein sequence ID" value="KDP46990.1"/>
    <property type="molecule type" value="Genomic_DNA"/>
</dbReference>